<gene>
    <name evidence="1" type="ORF">UFOPK2922_00225</name>
</gene>
<protein>
    <submittedName>
        <fullName evidence="1">Unannotated protein</fullName>
    </submittedName>
</protein>
<proteinExistence type="predicted"/>
<reference evidence="1" key="1">
    <citation type="submission" date="2020-05" db="EMBL/GenBank/DDBJ databases">
        <authorList>
            <person name="Chiriac C."/>
            <person name="Salcher M."/>
            <person name="Ghai R."/>
            <person name="Kavagutti S V."/>
        </authorList>
    </citation>
    <scope>NUCLEOTIDE SEQUENCE</scope>
</reference>
<name>A0A6J6V9H0_9ZZZZ</name>
<accession>A0A6J6V9H0</accession>
<sequence length="380" mass="43909">MKVKRLASIYILVDNLNVGGIQRLSMDESYWLKEKDFKNSILVLGESSQETTIIDIDGYYFNMNKIEIIYLGKSKATQFSNLIKTFRKTSKNTVVVSHSAGGTPLIFLSRIFTLKKIKVFLWIHQAITLSERGQAHKRVFYSLFAKKLFFGARHFQEEWFDFVKSSIWKFFYFKRGHFDRIGVFLPRVIWAGHEQVNFCGNLPSCSHIIFASRMSSWKGFEKFNDICTNLIDDETHSIVMRIGSKENNYLSPEVNRLEHSALNISPSAIYANSSLVHFYPTNYGEKVRYPQSIGLNVLEFLALGIPSLISQESFLTFPELQNSPLIYVVDWESLSDVKIAFEKAKTLDVQERMKEAKHLFGAISIEKHMNTIVEEFVRDI</sequence>
<dbReference type="EMBL" id="CAEZZS010000005">
    <property type="protein sequence ID" value="CAB4768952.1"/>
    <property type="molecule type" value="Genomic_DNA"/>
</dbReference>
<organism evidence="1">
    <name type="scientific">freshwater metagenome</name>
    <dbReference type="NCBI Taxonomy" id="449393"/>
    <lineage>
        <taxon>unclassified sequences</taxon>
        <taxon>metagenomes</taxon>
        <taxon>ecological metagenomes</taxon>
    </lineage>
</organism>
<dbReference type="AlphaFoldDB" id="A0A6J6V9H0"/>
<dbReference type="SUPFAM" id="SSF53756">
    <property type="entry name" value="UDP-Glycosyltransferase/glycogen phosphorylase"/>
    <property type="match status" value="1"/>
</dbReference>
<evidence type="ECO:0000313" key="1">
    <source>
        <dbReference type="EMBL" id="CAB4768952.1"/>
    </source>
</evidence>